<proteinExistence type="predicted"/>
<organism evidence="1 2">
    <name type="scientific">Oryzias sinensis</name>
    <name type="common">Chinese medaka</name>
    <dbReference type="NCBI Taxonomy" id="183150"/>
    <lineage>
        <taxon>Eukaryota</taxon>
        <taxon>Metazoa</taxon>
        <taxon>Chordata</taxon>
        <taxon>Craniata</taxon>
        <taxon>Vertebrata</taxon>
        <taxon>Euteleostomi</taxon>
        <taxon>Actinopterygii</taxon>
        <taxon>Neopterygii</taxon>
        <taxon>Teleostei</taxon>
        <taxon>Neoteleostei</taxon>
        <taxon>Acanthomorphata</taxon>
        <taxon>Ovalentaria</taxon>
        <taxon>Atherinomorphae</taxon>
        <taxon>Beloniformes</taxon>
        <taxon>Adrianichthyidae</taxon>
        <taxon>Oryziinae</taxon>
        <taxon>Oryzias</taxon>
    </lineage>
</organism>
<dbReference type="AlphaFoldDB" id="A0A8C7WYM8"/>
<evidence type="ECO:0000313" key="1">
    <source>
        <dbReference type="Ensembl" id="ENSOSIP00000004957.1"/>
    </source>
</evidence>
<reference evidence="1" key="2">
    <citation type="submission" date="2025-09" db="UniProtKB">
        <authorList>
            <consortium name="Ensembl"/>
        </authorList>
    </citation>
    <scope>IDENTIFICATION</scope>
</reference>
<sequence>MWTGVAVFVRSGVFDNVTLRGVDPAGRFLMIDLEWAGKKLRLINVYASNDQVERQTPADLSVRNVFKNDVGRKELFSIMSDYDIVDAWRVLNHGKRDFSRRQLVKGVLKQSRIDHVLAAA</sequence>
<keyword evidence="2" id="KW-1185">Reference proteome</keyword>
<protein>
    <submittedName>
        <fullName evidence="1">Uncharacterized protein</fullName>
    </submittedName>
</protein>
<dbReference type="GeneTree" id="ENSGT00950000183560"/>
<dbReference type="Proteomes" id="UP000694383">
    <property type="component" value="Unplaced"/>
</dbReference>
<reference evidence="1" key="1">
    <citation type="submission" date="2025-08" db="UniProtKB">
        <authorList>
            <consortium name="Ensembl"/>
        </authorList>
    </citation>
    <scope>IDENTIFICATION</scope>
</reference>
<dbReference type="SUPFAM" id="SSF56219">
    <property type="entry name" value="DNase I-like"/>
    <property type="match status" value="1"/>
</dbReference>
<dbReference type="Gene3D" id="3.60.10.10">
    <property type="entry name" value="Endonuclease/exonuclease/phosphatase"/>
    <property type="match status" value="1"/>
</dbReference>
<dbReference type="Ensembl" id="ENSOSIT00000005298.1">
    <property type="protein sequence ID" value="ENSOSIP00000004957.1"/>
    <property type="gene ID" value="ENSOSIG00000003377.1"/>
</dbReference>
<name>A0A8C7WYM8_9TELE</name>
<evidence type="ECO:0000313" key="2">
    <source>
        <dbReference type="Proteomes" id="UP000694383"/>
    </source>
</evidence>
<dbReference type="InterPro" id="IPR036691">
    <property type="entry name" value="Endo/exonu/phosph_ase_sf"/>
</dbReference>
<accession>A0A8C7WYM8</accession>